<evidence type="ECO:0008006" key="4">
    <source>
        <dbReference type="Google" id="ProtNLM"/>
    </source>
</evidence>
<keyword evidence="3" id="KW-1185">Reference proteome</keyword>
<dbReference type="RefSeq" id="WP_344649321.1">
    <property type="nucleotide sequence ID" value="NZ_BAAAGX010000010.1"/>
</dbReference>
<evidence type="ECO:0000256" key="1">
    <source>
        <dbReference type="SAM" id="Phobius"/>
    </source>
</evidence>
<gene>
    <name evidence="2" type="ORF">GCM10009539_28980</name>
</gene>
<feature type="transmembrane region" description="Helical" evidence="1">
    <location>
        <begin position="6"/>
        <end position="24"/>
    </location>
</feature>
<dbReference type="SUPFAM" id="SSF103473">
    <property type="entry name" value="MFS general substrate transporter"/>
    <property type="match status" value="1"/>
</dbReference>
<sequence length="122" mass="13639">MPWVMFFFAGVAFGLAGLYAWAAATKRAPRTEPGREEHRDPSWRRELAWKWSIVRARPPADFWWLSAHAAFLGTGAAANGVAGLLWADWLGWSLPALSVLLMAWGVFGAVVLQKRFGDRRPT</sequence>
<name>A0ABP3DT30_9ACTN</name>
<comment type="caution">
    <text evidence="2">The sequence shown here is derived from an EMBL/GenBank/DDBJ whole genome shotgun (WGS) entry which is preliminary data.</text>
</comment>
<protein>
    <recommendedName>
        <fullName evidence="4">SdpI/YhfL family protein</fullName>
    </recommendedName>
</protein>
<keyword evidence="1" id="KW-0812">Transmembrane</keyword>
<keyword evidence="1" id="KW-0472">Membrane</keyword>
<feature type="transmembrane region" description="Helical" evidence="1">
    <location>
        <begin position="92"/>
        <end position="112"/>
    </location>
</feature>
<reference evidence="3" key="1">
    <citation type="journal article" date="2019" name="Int. J. Syst. Evol. Microbiol.">
        <title>The Global Catalogue of Microorganisms (GCM) 10K type strain sequencing project: providing services to taxonomists for standard genome sequencing and annotation.</title>
        <authorList>
            <consortium name="The Broad Institute Genomics Platform"/>
            <consortium name="The Broad Institute Genome Sequencing Center for Infectious Disease"/>
            <person name="Wu L."/>
            <person name="Ma J."/>
        </authorList>
    </citation>
    <scope>NUCLEOTIDE SEQUENCE [LARGE SCALE GENOMIC DNA]</scope>
    <source>
        <strain evidence="3">JCM 10425</strain>
    </source>
</reference>
<accession>A0ABP3DT30</accession>
<organism evidence="2 3">
    <name type="scientific">Cryptosporangium japonicum</name>
    <dbReference type="NCBI Taxonomy" id="80872"/>
    <lineage>
        <taxon>Bacteria</taxon>
        <taxon>Bacillati</taxon>
        <taxon>Actinomycetota</taxon>
        <taxon>Actinomycetes</taxon>
        <taxon>Cryptosporangiales</taxon>
        <taxon>Cryptosporangiaceae</taxon>
        <taxon>Cryptosporangium</taxon>
    </lineage>
</organism>
<evidence type="ECO:0000313" key="2">
    <source>
        <dbReference type="EMBL" id="GAA0241778.1"/>
    </source>
</evidence>
<dbReference type="InterPro" id="IPR036259">
    <property type="entry name" value="MFS_trans_sf"/>
</dbReference>
<dbReference type="Proteomes" id="UP001500967">
    <property type="component" value="Unassembled WGS sequence"/>
</dbReference>
<dbReference type="EMBL" id="BAAAGX010000010">
    <property type="protein sequence ID" value="GAA0241778.1"/>
    <property type="molecule type" value="Genomic_DNA"/>
</dbReference>
<proteinExistence type="predicted"/>
<keyword evidence="1" id="KW-1133">Transmembrane helix</keyword>
<evidence type="ECO:0000313" key="3">
    <source>
        <dbReference type="Proteomes" id="UP001500967"/>
    </source>
</evidence>
<feature type="transmembrane region" description="Helical" evidence="1">
    <location>
        <begin position="62"/>
        <end position="86"/>
    </location>
</feature>